<evidence type="ECO:0000256" key="2">
    <source>
        <dbReference type="ARBA" id="ARBA00022692"/>
    </source>
</evidence>
<reference evidence="8 9" key="1">
    <citation type="submission" date="2016-10" db="EMBL/GenBank/DDBJ databases">
        <authorList>
            <person name="de Groot N.N."/>
        </authorList>
    </citation>
    <scope>NUCLEOTIDE SEQUENCE [LARGE SCALE GENOMIC DNA]</scope>
    <source>
        <strain evidence="8 9">CCM7597</strain>
    </source>
</reference>
<dbReference type="GO" id="GO:0005886">
    <property type="term" value="C:plasma membrane"/>
    <property type="evidence" value="ECO:0007669"/>
    <property type="project" value="InterPro"/>
</dbReference>
<dbReference type="OrthoDB" id="2990728at2"/>
<evidence type="ECO:0000313" key="9">
    <source>
        <dbReference type="Proteomes" id="UP000198584"/>
    </source>
</evidence>
<dbReference type="Pfam" id="PF06305">
    <property type="entry name" value="LapA_dom"/>
    <property type="match status" value="1"/>
</dbReference>
<dbReference type="AlphaFoldDB" id="A0A1H4FDF7"/>
<keyword evidence="4 6" id="KW-0472">Membrane</keyword>
<feature type="domain" description="Lipopolysaccharide assembly protein A" evidence="7">
    <location>
        <begin position="24"/>
        <end position="78"/>
    </location>
</feature>
<keyword evidence="2 6" id="KW-0812">Transmembrane</keyword>
<dbReference type="EMBL" id="FNQR01000011">
    <property type="protein sequence ID" value="SEA94880.1"/>
    <property type="molecule type" value="Genomic_DNA"/>
</dbReference>
<evidence type="ECO:0000313" key="8">
    <source>
        <dbReference type="EMBL" id="SEA94880.1"/>
    </source>
</evidence>
<protein>
    <submittedName>
        <fullName evidence="8">Uncharacterized integral membrane protein</fullName>
    </submittedName>
</protein>
<proteinExistence type="predicted"/>
<keyword evidence="9" id="KW-1185">Reference proteome</keyword>
<dbReference type="RefSeq" id="WP_093045487.1">
    <property type="nucleotide sequence ID" value="NZ_FNQR01000011.1"/>
</dbReference>
<accession>A0A1H4FDF7</accession>
<feature type="transmembrane region" description="Helical" evidence="6">
    <location>
        <begin position="5"/>
        <end position="23"/>
    </location>
</feature>
<feature type="transmembrane region" description="Helical" evidence="6">
    <location>
        <begin position="43"/>
        <end position="65"/>
    </location>
</feature>
<evidence type="ECO:0000256" key="1">
    <source>
        <dbReference type="ARBA" id="ARBA00022475"/>
    </source>
</evidence>
<evidence type="ECO:0000256" key="6">
    <source>
        <dbReference type="SAM" id="Phobius"/>
    </source>
</evidence>
<evidence type="ECO:0000256" key="4">
    <source>
        <dbReference type="ARBA" id="ARBA00023136"/>
    </source>
</evidence>
<dbReference type="InterPro" id="IPR010445">
    <property type="entry name" value="LapA_dom"/>
</dbReference>
<dbReference type="STRING" id="571932.SAMN05421743_11130"/>
<keyword evidence="1" id="KW-1003">Cell membrane</keyword>
<gene>
    <name evidence="8" type="ORF">SAMN05421743_11130</name>
</gene>
<evidence type="ECO:0000259" key="7">
    <source>
        <dbReference type="Pfam" id="PF06305"/>
    </source>
</evidence>
<dbReference type="Proteomes" id="UP000198584">
    <property type="component" value="Unassembled WGS sequence"/>
</dbReference>
<evidence type="ECO:0000256" key="5">
    <source>
        <dbReference type="SAM" id="MobiDB-lite"/>
    </source>
</evidence>
<evidence type="ECO:0000256" key="3">
    <source>
        <dbReference type="ARBA" id="ARBA00022989"/>
    </source>
</evidence>
<name>A0A1H4FDF7_9BACI</name>
<feature type="region of interest" description="Disordered" evidence="5">
    <location>
        <begin position="74"/>
        <end position="113"/>
    </location>
</feature>
<sequence length="113" mass="12548">MKGQYYWILALIFALLIAVFAVINVDPVEVNYLFGTGEAPLILVILISVLMGGIVTAALGAVRVYRLQREVKNLRSKQGNKESRDASDIKKNRDKPAERIRTDTADTSDHSSE</sequence>
<dbReference type="PANTHER" id="PTHR41335">
    <property type="entry name" value="MEMBRANE PROTEIN-RELATED"/>
    <property type="match status" value="1"/>
</dbReference>
<dbReference type="PANTHER" id="PTHR41335:SF1">
    <property type="entry name" value="MEMBRANE PROTEIN"/>
    <property type="match status" value="1"/>
</dbReference>
<keyword evidence="3 6" id="KW-1133">Transmembrane helix</keyword>
<organism evidence="8 9">
    <name type="scientific">Thalassobacillus cyri</name>
    <dbReference type="NCBI Taxonomy" id="571932"/>
    <lineage>
        <taxon>Bacteria</taxon>
        <taxon>Bacillati</taxon>
        <taxon>Bacillota</taxon>
        <taxon>Bacilli</taxon>
        <taxon>Bacillales</taxon>
        <taxon>Bacillaceae</taxon>
        <taxon>Thalassobacillus</taxon>
    </lineage>
</organism>